<accession>A0A5B7EVE0</accession>
<evidence type="ECO:0000313" key="2">
    <source>
        <dbReference type="EMBL" id="MPC37166.1"/>
    </source>
</evidence>
<keyword evidence="3" id="KW-1185">Reference proteome</keyword>
<dbReference type="AlphaFoldDB" id="A0A5B7EVE0"/>
<dbReference type="OrthoDB" id="10248897at2759"/>
<dbReference type="InterPro" id="IPR023139">
    <property type="entry name" value="PBDC1-like_dom_sf"/>
</dbReference>
<evidence type="ECO:0000313" key="3">
    <source>
        <dbReference type="Proteomes" id="UP000324222"/>
    </source>
</evidence>
<dbReference type="PANTHER" id="PTHR13410">
    <property type="entry name" value="PROTEIN PBDC1"/>
    <property type="match status" value="1"/>
</dbReference>
<feature type="domain" description="Polysaccharide biosynthesis" evidence="1">
    <location>
        <begin position="12"/>
        <end position="78"/>
    </location>
</feature>
<dbReference type="Pfam" id="PF04669">
    <property type="entry name" value="PBDC1"/>
    <property type="match status" value="1"/>
</dbReference>
<name>A0A5B7EVE0_PORTR</name>
<protein>
    <submittedName>
        <fullName evidence="2">Protein PBDC1</fullName>
    </submittedName>
</protein>
<proteinExistence type="predicted"/>
<reference evidence="2 3" key="1">
    <citation type="submission" date="2019-05" db="EMBL/GenBank/DDBJ databases">
        <title>Another draft genome of Portunus trituberculatus and its Hox gene families provides insights of decapod evolution.</title>
        <authorList>
            <person name="Jeong J.-H."/>
            <person name="Song I."/>
            <person name="Kim S."/>
            <person name="Choi T."/>
            <person name="Kim D."/>
            <person name="Ryu S."/>
            <person name="Kim W."/>
        </authorList>
    </citation>
    <scope>NUCLEOTIDE SEQUENCE [LARGE SCALE GENOMIC DNA]</scope>
    <source>
        <tissue evidence="2">Muscle</tissue>
    </source>
</reference>
<dbReference type="InterPro" id="IPR021148">
    <property type="entry name" value="Polysacc_synth_dom"/>
</dbReference>
<dbReference type="GO" id="GO:0005737">
    <property type="term" value="C:cytoplasm"/>
    <property type="evidence" value="ECO:0007669"/>
    <property type="project" value="TreeGrafter"/>
</dbReference>
<sequence>MLLIHSVLQATMEGLWAMKAMEHAEIYFNLLCAVDPKMLKLTPKDDLIYQEFRKEFPDFNIEKLNEEDLKSPSAKEAITDINNLMQSSAIRNVKDLRKSVD</sequence>
<dbReference type="Proteomes" id="UP000324222">
    <property type="component" value="Unassembled WGS sequence"/>
</dbReference>
<dbReference type="InterPro" id="IPR008476">
    <property type="entry name" value="PBDC1_metazoa/fungi"/>
</dbReference>
<dbReference type="PANTHER" id="PTHR13410:SF9">
    <property type="entry name" value="PROTEIN PBDC1"/>
    <property type="match status" value="1"/>
</dbReference>
<gene>
    <name evidence="2" type="primary">PBDC1</name>
    <name evidence="2" type="ORF">E2C01_030640</name>
</gene>
<organism evidence="2 3">
    <name type="scientific">Portunus trituberculatus</name>
    <name type="common">Swimming crab</name>
    <name type="synonym">Neptunus trituberculatus</name>
    <dbReference type="NCBI Taxonomy" id="210409"/>
    <lineage>
        <taxon>Eukaryota</taxon>
        <taxon>Metazoa</taxon>
        <taxon>Ecdysozoa</taxon>
        <taxon>Arthropoda</taxon>
        <taxon>Crustacea</taxon>
        <taxon>Multicrustacea</taxon>
        <taxon>Malacostraca</taxon>
        <taxon>Eumalacostraca</taxon>
        <taxon>Eucarida</taxon>
        <taxon>Decapoda</taxon>
        <taxon>Pleocyemata</taxon>
        <taxon>Brachyura</taxon>
        <taxon>Eubrachyura</taxon>
        <taxon>Portunoidea</taxon>
        <taxon>Portunidae</taxon>
        <taxon>Portuninae</taxon>
        <taxon>Portunus</taxon>
    </lineage>
</organism>
<dbReference type="EMBL" id="VSRR010003704">
    <property type="protein sequence ID" value="MPC37166.1"/>
    <property type="molecule type" value="Genomic_DNA"/>
</dbReference>
<dbReference type="Gene3D" id="1.10.3560.10">
    <property type="entry name" value="yst0336 like domain"/>
    <property type="match status" value="1"/>
</dbReference>
<comment type="caution">
    <text evidence="2">The sequence shown here is derived from an EMBL/GenBank/DDBJ whole genome shotgun (WGS) entry which is preliminary data.</text>
</comment>
<evidence type="ECO:0000259" key="1">
    <source>
        <dbReference type="Pfam" id="PF04669"/>
    </source>
</evidence>